<dbReference type="AlphaFoldDB" id="A0A8K0EEX3"/>
<organism evidence="12 13">
    <name type="scientific">Branchiostoma lanceolatum</name>
    <name type="common">Common lancelet</name>
    <name type="synonym">Amphioxus lanceolatum</name>
    <dbReference type="NCBI Taxonomy" id="7740"/>
    <lineage>
        <taxon>Eukaryota</taxon>
        <taxon>Metazoa</taxon>
        <taxon>Chordata</taxon>
        <taxon>Cephalochordata</taxon>
        <taxon>Leptocardii</taxon>
        <taxon>Amphioxiformes</taxon>
        <taxon>Branchiostomatidae</taxon>
        <taxon>Branchiostoma</taxon>
    </lineage>
</organism>
<proteinExistence type="inferred from homology"/>
<dbReference type="InterPro" id="IPR042098">
    <property type="entry name" value="TauD-like_sf"/>
</dbReference>
<comment type="pathway">
    <text evidence="2">Amine and polyamine biosynthesis; carnitine biosynthesis.</text>
</comment>
<feature type="domain" description="Gamma-butyrobetaine hydroxylase-like N-terminal" evidence="11">
    <location>
        <begin position="54"/>
        <end position="137"/>
    </location>
</feature>
<feature type="region of interest" description="Disordered" evidence="9">
    <location>
        <begin position="511"/>
        <end position="541"/>
    </location>
</feature>
<dbReference type="GO" id="GO:0008336">
    <property type="term" value="F:gamma-butyrobetaine dioxygenase activity"/>
    <property type="evidence" value="ECO:0007669"/>
    <property type="project" value="TreeGrafter"/>
</dbReference>
<keyword evidence="4" id="KW-0479">Metal-binding</keyword>
<evidence type="ECO:0000256" key="8">
    <source>
        <dbReference type="ARBA" id="ARBA00023004"/>
    </source>
</evidence>
<evidence type="ECO:0000256" key="4">
    <source>
        <dbReference type="ARBA" id="ARBA00022723"/>
    </source>
</evidence>
<dbReference type="InterPro" id="IPR050411">
    <property type="entry name" value="AlphaKG_dependent_hydroxylases"/>
</dbReference>
<dbReference type="Pfam" id="PF02668">
    <property type="entry name" value="TauD"/>
    <property type="match status" value="1"/>
</dbReference>
<dbReference type="Gene3D" id="3.60.130.10">
    <property type="entry name" value="Clavaminate synthase-like"/>
    <property type="match status" value="4"/>
</dbReference>
<dbReference type="PANTHER" id="PTHR10696:SF33">
    <property type="entry name" value="GAMMA-BUTYROBETAINE DIOXYGENASE"/>
    <property type="match status" value="1"/>
</dbReference>
<keyword evidence="7" id="KW-0560">Oxidoreductase</keyword>
<gene>
    <name evidence="12" type="primary">BBOX1</name>
    <name evidence="12" type="ORF">BLAG_LOCUS11196</name>
</gene>
<dbReference type="Gene3D" id="3.30.2020.30">
    <property type="match status" value="2"/>
</dbReference>
<keyword evidence="8" id="KW-0408">Iron</keyword>
<comment type="cofactor">
    <cofactor evidence="1">
        <name>Fe(2+)</name>
        <dbReference type="ChEBI" id="CHEBI:29033"/>
    </cofactor>
</comment>
<dbReference type="InterPro" id="IPR010376">
    <property type="entry name" value="GBBH-like_N"/>
</dbReference>
<evidence type="ECO:0000256" key="2">
    <source>
        <dbReference type="ARBA" id="ARBA00005022"/>
    </source>
</evidence>
<name>A0A8K0EEX3_BRALA</name>
<evidence type="ECO:0000256" key="6">
    <source>
        <dbReference type="ARBA" id="ARBA00022964"/>
    </source>
</evidence>
<evidence type="ECO:0000313" key="13">
    <source>
        <dbReference type="Proteomes" id="UP000838412"/>
    </source>
</evidence>
<feature type="domain" description="Gamma-butyrobetaine hydroxylase-like N-terminal" evidence="11">
    <location>
        <begin position="306"/>
        <end position="389"/>
    </location>
</feature>
<evidence type="ECO:0000256" key="1">
    <source>
        <dbReference type="ARBA" id="ARBA00001954"/>
    </source>
</evidence>
<dbReference type="GO" id="GO:0005739">
    <property type="term" value="C:mitochondrion"/>
    <property type="evidence" value="ECO:0007669"/>
    <property type="project" value="TreeGrafter"/>
</dbReference>
<dbReference type="Pfam" id="PF06155">
    <property type="entry name" value="GBBH-like_N"/>
    <property type="match status" value="2"/>
</dbReference>
<evidence type="ECO:0000313" key="12">
    <source>
        <dbReference type="EMBL" id="CAH1250468.1"/>
    </source>
</evidence>
<evidence type="ECO:0000256" key="9">
    <source>
        <dbReference type="SAM" id="MobiDB-lite"/>
    </source>
</evidence>
<dbReference type="OrthoDB" id="406634at2759"/>
<dbReference type="GO" id="GO:0045329">
    <property type="term" value="P:carnitine biosynthetic process"/>
    <property type="evidence" value="ECO:0007669"/>
    <property type="project" value="UniProtKB-UniPathway"/>
</dbReference>
<dbReference type="Proteomes" id="UP000838412">
    <property type="component" value="Chromosome 18"/>
</dbReference>
<sequence>MFQGVSTLQQQQQLVPVSRAVFSPHAQVVATRRFSAFSRSPEFQESVIMEKVGLNEAARMVEVEWSGGGVSRFPYVWLRDNCQCPQCFNPDSRSRLVLMSDLDVNVSPVRVELQARGGLLSVDWQDGHKSQYDQHWLKKHCLSIQALSKRQKDWQRKTKLWGAELTHDLPKADFHALLTNDLALYDFLVRLDSLGLVLVQNVPCDVGQVERLANRVAFLKQTSFGLNEGEVQSISYNNQTRASILDLPADLVQPFYDALKAFNTIIYLPRNCLSLKMAAVVATRRFSAFSRSPEFQESVIMEKVGLNEAARMVEVEWSGGGVSRFPYVWLRDNCQCPQCFNPDSRSRLVLMSDLDVNVSPVRVELQARGGLLSVDWQDGHKSQYDQHWLKKHCLSIQALSKRQKDWQRKTKLWGAELTHDLPKADFHALLTNDLALYDFLVRLDSLGLVLVQNVPCDVGQVERLANRVAFLKQTSFGKEFVVMSKTNPSDLAYTSVDLGLHTDLNYYNYKPRVPARPRAGSPDGRSQLEGDPTRGGLGPRVMRNTSLNEGEVQSISYNNQTRASVLDLPADLVQPFYDALKAFNTIIYLPRNCLSLKMAAGEMIVFDNTRTLHGRAAYSPDSGTRHLQGGYMDWDEIYSRKR</sequence>
<protein>
    <submittedName>
        <fullName evidence="12">BBOX1 protein</fullName>
    </submittedName>
</protein>
<dbReference type="UniPathway" id="UPA00118"/>
<keyword evidence="5" id="KW-0124">Carnitine biosynthesis</keyword>
<dbReference type="SUPFAM" id="SSF51197">
    <property type="entry name" value="Clavaminate synthase-like"/>
    <property type="match status" value="2"/>
</dbReference>
<evidence type="ECO:0000259" key="10">
    <source>
        <dbReference type="Pfam" id="PF02668"/>
    </source>
</evidence>
<comment type="similarity">
    <text evidence="3">Belongs to the gamma-BBH/TMLD family.</text>
</comment>
<evidence type="ECO:0000259" key="11">
    <source>
        <dbReference type="Pfam" id="PF06155"/>
    </source>
</evidence>
<dbReference type="EMBL" id="OV696703">
    <property type="protein sequence ID" value="CAH1250468.1"/>
    <property type="molecule type" value="Genomic_DNA"/>
</dbReference>
<dbReference type="GO" id="GO:0046872">
    <property type="term" value="F:metal ion binding"/>
    <property type="evidence" value="ECO:0007669"/>
    <property type="project" value="UniProtKB-KW"/>
</dbReference>
<reference evidence="12" key="1">
    <citation type="submission" date="2022-01" db="EMBL/GenBank/DDBJ databases">
        <authorList>
            <person name="Braso-Vives M."/>
        </authorList>
    </citation>
    <scope>NUCLEOTIDE SEQUENCE</scope>
</reference>
<keyword evidence="6" id="KW-0223">Dioxygenase</keyword>
<evidence type="ECO:0000256" key="3">
    <source>
        <dbReference type="ARBA" id="ARBA00008654"/>
    </source>
</evidence>
<dbReference type="InterPro" id="IPR038492">
    <property type="entry name" value="GBBH-like_N_sf"/>
</dbReference>
<dbReference type="PANTHER" id="PTHR10696">
    <property type="entry name" value="GAMMA-BUTYROBETAINE HYDROXYLASE-RELATED"/>
    <property type="match status" value="1"/>
</dbReference>
<evidence type="ECO:0000256" key="7">
    <source>
        <dbReference type="ARBA" id="ARBA00023002"/>
    </source>
</evidence>
<feature type="domain" description="TauD/TfdA-like" evidence="10">
    <location>
        <begin position="552"/>
        <end position="631"/>
    </location>
</feature>
<evidence type="ECO:0000256" key="5">
    <source>
        <dbReference type="ARBA" id="ARBA00022873"/>
    </source>
</evidence>
<dbReference type="FunFam" id="3.30.2020.30:FF:000002">
    <property type="entry name" value="Putative gamma-butyrobetaine dioxygenase"/>
    <property type="match status" value="2"/>
</dbReference>
<accession>A0A8K0EEX3</accession>
<keyword evidence="13" id="KW-1185">Reference proteome</keyword>
<dbReference type="InterPro" id="IPR003819">
    <property type="entry name" value="TauD/TfdA-like"/>
</dbReference>